<dbReference type="InterPro" id="IPR028082">
    <property type="entry name" value="Peripla_BP_I"/>
</dbReference>
<dbReference type="InterPro" id="IPR000843">
    <property type="entry name" value="HTH_LacI"/>
</dbReference>
<dbReference type="RefSeq" id="WP_166862005.1">
    <property type="nucleotide sequence ID" value="NZ_JAAQOM010000014.1"/>
</dbReference>
<dbReference type="SUPFAM" id="SSF47413">
    <property type="entry name" value="lambda repressor-like DNA-binding domains"/>
    <property type="match status" value="1"/>
</dbReference>
<dbReference type="CDD" id="cd06270">
    <property type="entry name" value="PBP1_GalS-like"/>
    <property type="match status" value="1"/>
</dbReference>
<dbReference type="EMBL" id="JAAQOM010000014">
    <property type="protein sequence ID" value="NIA56413.1"/>
    <property type="molecule type" value="Genomic_DNA"/>
</dbReference>
<protein>
    <submittedName>
        <fullName evidence="5">LacI family DNA-binding transcriptional regulator</fullName>
    </submittedName>
</protein>
<keyword evidence="3" id="KW-0804">Transcription</keyword>
<evidence type="ECO:0000256" key="2">
    <source>
        <dbReference type="ARBA" id="ARBA00023125"/>
    </source>
</evidence>
<evidence type="ECO:0000313" key="5">
    <source>
        <dbReference type="EMBL" id="NIA56413.1"/>
    </source>
</evidence>
<evidence type="ECO:0000256" key="1">
    <source>
        <dbReference type="ARBA" id="ARBA00023015"/>
    </source>
</evidence>
<dbReference type="CDD" id="cd01392">
    <property type="entry name" value="HTH_LacI"/>
    <property type="match status" value="1"/>
</dbReference>
<feature type="domain" description="HTH lacI-type" evidence="4">
    <location>
        <begin position="2"/>
        <end position="56"/>
    </location>
</feature>
<dbReference type="PANTHER" id="PTHR30146">
    <property type="entry name" value="LACI-RELATED TRANSCRIPTIONAL REPRESSOR"/>
    <property type="match status" value="1"/>
</dbReference>
<dbReference type="SMART" id="SM00354">
    <property type="entry name" value="HTH_LACI"/>
    <property type="match status" value="1"/>
</dbReference>
<organism evidence="5 6">
    <name type="scientific">Telluria antibiotica</name>
    <dbReference type="NCBI Taxonomy" id="2717319"/>
    <lineage>
        <taxon>Bacteria</taxon>
        <taxon>Pseudomonadati</taxon>
        <taxon>Pseudomonadota</taxon>
        <taxon>Betaproteobacteria</taxon>
        <taxon>Burkholderiales</taxon>
        <taxon>Oxalobacteraceae</taxon>
        <taxon>Telluria group</taxon>
        <taxon>Telluria</taxon>
    </lineage>
</organism>
<evidence type="ECO:0000259" key="4">
    <source>
        <dbReference type="PROSITE" id="PS50932"/>
    </source>
</evidence>
<evidence type="ECO:0000313" key="6">
    <source>
        <dbReference type="Proteomes" id="UP000716322"/>
    </source>
</evidence>
<reference evidence="5 6" key="1">
    <citation type="submission" date="2020-03" db="EMBL/GenBank/DDBJ databases">
        <title>Genome sequence of strain Massilia sp. TW-1.</title>
        <authorList>
            <person name="Chaudhary D.K."/>
        </authorList>
    </citation>
    <scope>NUCLEOTIDE SEQUENCE [LARGE SCALE GENOMIC DNA]</scope>
    <source>
        <strain evidence="5 6">TW-1</strain>
    </source>
</reference>
<name>A0ABX0PJ34_9BURK</name>
<dbReference type="Pfam" id="PF00356">
    <property type="entry name" value="LacI"/>
    <property type="match status" value="1"/>
</dbReference>
<dbReference type="PROSITE" id="PS00356">
    <property type="entry name" value="HTH_LACI_1"/>
    <property type="match status" value="1"/>
</dbReference>
<dbReference type="Gene3D" id="3.40.50.2300">
    <property type="match status" value="2"/>
</dbReference>
<dbReference type="InterPro" id="IPR010982">
    <property type="entry name" value="Lambda_DNA-bd_dom_sf"/>
</dbReference>
<keyword evidence="6" id="KW-1185">Reference proteome</keyword>
<gene>
    <name evidence="5" type="ORF">HAV22_22545</name>
</gene>
<dbReference type="Pfam" id="PF13377">
    <property type="entry name" value="Peripla_BP_3"/>
    <property type="match status" value="1"/>
</dbReference>
<dbReference type="InterPro" id="IPR046335">
    <property type="entry name" value="LacI/GalR-like_sensor"/>
</dbReference>
<dbReference type="GO" id="GO:0003677">
    <property type="term" value="F:DNA binding"/>
    <property type="evidence" value="ECO:0007669"/>
    <property type="project" value="UniProtKB-KW"/>
</dbReference>
<keyword evidence="2 5" id="KW-0238">DNA-binding</keyword>
<dbReference type="PANTHER" id="PTHR30146:SF109">
    <property type="entry name" value="HTH-TYPE TRANSCRIPTIONAL REGULATOR GALS"/>
    <property type="match status" value="1"/>
</dbReference>
<comment type="caution">
    <text evidence="5">The sequence shown here is derived from an EMBL/GenBank/DDBJ whole genome shotgun (WGS) entry which is preliminary data.</text>
</comment>
<proteinExistence type="predicted"/>
<dbReference type="Gene3D" id="1.10.260.40">
    <property type="entry name" value="lambda repressor-like DNA-binding domains"/>
    <property type="match status" value="1"/>
</dbReference>
<evidence type="ECO:0000256" key="3">
    <source>
        <dbReference type="ARBA" id="ARBA00023163"/>
    </source>
</evidence>
<dbReference type="PROSITE" id="PS50932">
    <property type="entry name" value="HTH_LACI_2"/>
    <property type="match status" value="1"/>
</dbReference>
<keyword evidence="1" id="KW-0805">Transcription regulation</keyword>
<accession>A0ABX0PJ34</accession>
<dbReference type="SUPFAM" id="SSF53822">
    <property type="entry name" value="Periplasmic binding protein-like I"/>
    <property type="match status" value="1"/>
</dbReference>
<dbReference type="Proteomes" id="UP000716322">
    <property type="component" value="Unassembled WGS sequence"/>
</dbReference>
<sequence length="342" mass="36598">MATIKDVARLANVGPATASRVVSGKGSVSPATLERVKKAIEQLDYRPSHAARSLLSGSSKMIGVYIPALKGAFFAPILSAIDMVLREVGLNTVIAFGSGAGDGRRQAIDGIEFLLERGCDGIIVMTGALSDEDILAFVKKESRMVVMNQHLNGIPDQCFAIDHRRGGMLAARAFLEHGHRRIAVIQGPSTSPDNVERVDGFLSELAANGIDVSAVWMTESDFTTEGGRDGARELLASGYKFTALFCANDEMAAGAISHFHVSGIAVPRDVSVVGYDDTPLAEFLAPPLTTVHIPWREVVISAVNALLNHCYQLRRPVERRFPISMTCRDSLAKAPDLGAADA</sequence>